<organism evidence="1 2">
    <name type="scientific">Novosphingobium hassiacum</name>
    <dbReference type="NCBI Taxonomy" id="173676"/>
    <lineage>
        <taxon>Bacteria</taxon>
        <taxon>Pseudomonadati</taxon>
        <taxon>Pseudomonadota</taxon>
        <taxon>Alphaproteobacteria</taxon>
        <taxon>Sphingomonadales</taxon>
        <taxon>Sphingomonadaceae</taxon>
        <taxon>Novosphingobium</taxon>
    </lineage>
</organism>
<reference evidence="1 2" key="1">
    <citation type="submission" date="2020-08" db="EMBL/GenBank/DDBJ databases">
        <title>Genomic Encyclopedia of Type Strains, Phase IV (KMG-IV): sequencing the most valuable type-strain genomes for metagenomic binning, comparative biology and taxonomic classification.</title>
        <authorList>
            <person name="Goeker M."/>
        </authorList>
    </citation>
    <scope>NUCLEOTIDE SEQUENCE [LARGE SCALE GENOMIC DNA]</scope>
    <source>
        <strain evidence="1 2">DSM 14552</strain>
    </source>
</reference>
<name>A0A7W5ZWY0_9SPHN</name>
<comment type="caution">
    <text evidence="1">The sequence shown here is derived from an EMBL/GenBank/DDBJ whole genome shotgun (WGS) entry which is preliminary data.</text>
</comment>
<proteinExistence type="predicted"/>
<sequence>MDEFEPVSGFGNMDDADEGFGKLIVSGGMVRLIFKRPNMGSLQMHCL</sequence>
<keyword evidence="2" id="KW-1185">Reference proteome</keyword>
<dbReference type="RefSeq" id="WP_183612882.1">
    <property type="nucleotide sequence ID" value="NZ_JACICY010000003.1"/>
</dbReference>
<dbReference type="Proteomes" id="UP000562395">
    <property type="component" value="Unassembled WGS sequence"/>
</dbReference>
<evidence type="ECO:0000313" key="1">
    <source>
        <dbReference type="EMBL" id="MBB3860638.1"/>
    </source>
</evidence>
<protein>
    <submittedName>
        <fullName evidence="1">Uncharacterized protein</fullName>
    </submittedName>
</protein>
<gene>
    <name evidence="1" type="ORF">GGQ88_001904</name>
</gene>
<accession>A0A7W5ZWY0</accession>
<evidence type="ECO:0000313" key="2">
    <source>
        <dbReference type="Proteomes" id="UP000562395"/>
    </source>
</evidence>
<dbReference type="EMBL" id="JACICY010000003">
    <property type="protein sequence ID" value="MBB3860638.1"/>
    <property type="molecule type" value="Genomic_DNA"/>
</dbReference>
<dbReference type="AlphaFoldDB" id="A0A7W5ZWY0"/>